<dbReference type="PATRIC" id="fig|1177154.3.peg.235"/>
<dbReference type="InterPro" id="IPR014955">
    <property type="entry name" value="DUF1826"/>
</dbReference>
<sequence length="186" mass="20237">MLADIMSDEVQVAVWDRPDPLSPQLVAQACDERIAIKSWLPVADLDAALNRSLPGDHYQPLRDDLFLLADMTACLFGVEEVGLRVMALTKPMCPRFHVDRIPVRLLCTYGGPGSEWLPGNVVPAGLLTPGEDQYGRVAAEQVAQLATGQVALFKGDTWRDNPGSGVVHRSPSLSPGQQRLLVTLDI</sequence>
<accession>A0A095UVJ6</accession>
<organism evidence="1 2">
    <name type="scientific">Alcanivorax nanhaiticus</name>
    <dbReference type="NCBI Taxonomy" id="1177154"/>
    <lineage>
        <taxon>Bacteria</taxon>
        <taxon>Pseudomonadati</taxon>
        <taxon>Pseudomonadota</taxon>
        <taxon>Gammaproteobacteria</taxon>
        <taxon>Oceanospirillales</taxon>
        <taxon>Alcanivoracaceae</taxon>
        <taxon>Alcanivorax</taxon>
    </lineage>
</organism>
<evidence type="ECO:0000313" key="1">
    <source>
        <dbReference type="EMBL" id="KGD66565.1"/>
    </source>
</evidence>
<comment type="caution">
    <text evidence="1">The sequence shown here is derived from an EMBL/GenBank/DDBJ whole genome shotgun (WGS) entry which is preliminary data.</text>
</comment>
<dbReference type="Pfam" id="PF08856">
    <property type="entry name" value="DUF1826"/>
    <property type="match status" value="1"/>
</dbReference>
<dbReference type="Proteomes" id="UP000029444">
    <property type="component" value="Unassembled WGS sequence"/>
</dbReference>
<reference evidence="1 2" key="1">
    <citation type="submission" date="2012-09" db="EMBL/GenBank/DDBJ databases">
        <title>Genome Sequence of alkane-degrading Bacterium Alcanivorax sp. 19-m-6.</title>
        <authorList>
            <person name="Lai Q."/>
            <person name="Shao Z."/>
        </authorList>
    </citation>
    <scope>NUCLEOTIDE SEQUENCE [LARGE SCALE GENOMIC DNA]</scope>
    <source>
        <strain evidence="1 2">19-m-6</strain>
    </source>
</reference>
<dbReference type="EMBL" id="ARXV01000001">
    <property type="protein sequence ID" value="KGD66565.1"/>
    <property type="molecule type" value="Genomic_DNA"/>
</dbReference>
<evidence type="ECO:0000313" key="2">
    <source>
        <dbReference type="Proteomes" id="UP000029444"/>
    </source>
</evidence>
<keyword evidence="2" id="KW-1185">Reference proteome</keyword>
<dbReference type="AlphaFoldDB" id="A0A095UVJ6"/>
<evidence type="ECO:0008006" key="3">
    <source>
        <dbReference type="Google" id="ProtNLM"/>
    </source>
</evidence>
<protein>
    <recommendedName>
        <fullName evidence="3">DUF1826 domain-containing protein</fullName>
    </recommendedName>
</protein>
<gene>
    <name evidence="1" type="ORF">Y5S_00232</name>
</gene>
<dbReference type="STRING" id="1177154.Y5S_00232"/>
<name>A0A095UVJ6_9GAMM</name>
<proteinExistence type="predicted"/>
<dbReference type="eggNOG" id="ENOG502ZV50">
    <property type="taxonomic scope" value="Bacteria"/>
</dbReference>